<dbReference type="EMBL" id="JACHNB010000001">
    <property type="protein sequence ID" value="MBB4741492.1"/>
    <property type="molecule type" value="Genomic_DNA"/>
</dbReference>
<protein>
    <submittedName>
        <fullName evidence="1">Uncharacterized protein</fullName>
    </submittedName>
</protein>
<sequence length="189" mass="20324">MDLGRCDVREEELGLDHCLTFVRGLTAGEVASRLGAAETGRVRGLEQLPAGSPWLAVADLPGGAVIVEAIRGRLTFAEAYGPVSRGTSVAVVYESEHNDPAFLWVSDGEVRVSFDPGSAGWRTGREPDALLADMVELGFDLSGNGEFDPDAEFDEDAEVRALALAERVTGLRLHAGMLRELTYLVLQPR</sequence>
<gene>
    <name evidence="1" type="ORF">BJY16_004951</name>
</gene>
<proteinExistence type="predicted"/>
<name>A0A7W7H088_9ACTN</name>
<dbReference type="Proteomes" id="UP000546162">
    <property type="component" value="Unassembled WGS sequence"/>
</dbReference>
<comment type="caution">
    <text evidence="1">The sequence shown here is derived from an EMBL/GenBank/DDBJ whole genome shotgun (WGS) entry which is preliminary data.</text>
</comment>
<evidence type="ECO:0000313" key="2">
    <source>
        <dbReference type="Proteomes" id="UP000546162"/>
    </source>
</evidence>
<accession>A0A7W7H088</accession>
<dbReference type="InterPro" id="IPR045592">
    <property type="entry name" value="DUF6461"/>
</dbReference>
<dbReference type="AlphaFoldDB" id="A0A7W7H088"/>
<reference evidence="1 2" key="1">
    <citation type="submission" date="2020-08" db="EMBL/GenBank/DDBJ databases">
        <title>Sequencing the genomes of 1000 actinobacteria strains.</title>
        <authorList>
            <person name="Klenk H.-P."/>
        </authorList>
    </citation>
    <scope>NUCLEOTIDE SEQUENCE [LARGE SCALE GENOMIC DNA]</scope>
    <source>
        <strain evidence="1 2">DSM 45809</strain>
    </source>
</reference>
<dbReference type="Pfam" id="PF20062">
    <property type="entry name" value="DUF6461"/>
    <property type="match status" value="1"/>
</dbReference>
<keyword evidence="2" id="KW-1185">Reference proteome</keyword>
<dbReference type="RefSeq" id="WP_185041970.1">
    <property type="nucleotide sequence ID" value="NZ_BAABFG010000005.1"/>
</dbReference>
<organism evidence="1 2">
    <name type="scientific">Actinoplanes octamycinicus</name>
    <dbReference type="NCBI Taxonomy" id="135948"/>
    <lineage>
        <taxon>Bacteria</taxon>
        <taxon>Bacillati</taxon>
        <taxon>Actinomycetota</taxon>
        <taxon>Actinomycetes</taxon>
        <taxon>Micromonosporales</taxon>
        <taxon>Micromonosporaceae</taxon>
        <taxon>Actinoplanes</taxon>
    </lineage>
</organism>
<evidence type="ECO:0000313" key="1">
    <source>
        <dbReference type="EMBL" id="MBB4741492.1"/>
    </source>
</evidence>